<sequence>MVGTIRLLGPPAIERGGVPVRSPRGRKAWALLGYVVLADRPPSRKRLAELLFADADDPLGALRWALAELRRALGVSDVLTGDPVVAGLDGTMTVDVQELLATPAFGSSLLEVRGELLEGVELASCPEFESWLLVERLRLSAAVEARLREAAVSLVAAGRAREAIPYASRAVATNPLEQGNHELLVRSLAVSGDRSAALRQVAACEDLLRRELGIEASPALRQASTVGPDSPTELPLGGRAAAVSQLEAGRAAIVAGAADAGLQCLRRAVSEAAHCHDAGLQARALAALGGALVHAIRGHDEEGAIVLHEAILIAEQAGDRATSVAAHRELGFVEVQAGRRNTAEIWLAKAQALAETDEEQSAILGVRGMNSSDQADYPAALEQLGESAELAARAGDPRQQAWSLSILGRAHLLRAEHSQAAAVVAESLELVRQQRWIAFLPWPQALTAELDFRAGRLDQAADGFEQSWTLGCQLNDPCWEGMAGRGLGLLSADRGDYRSSVDWLDQAIKRSSREPDRYQWVHAHVLDAAIDLALDRSDDERARRLLPRLAALAARCDMRELVVRAHLHAARLGDARAVGAARSLAAGIDNPALTPLVG</sequence>
<dbReference type="OrthoDB" id="118790at2"/>
<dbReference type="Proteomes" id="UP000295388">
    <property type="component" value="Unassembled WGS sequence"/>
</dbReference>
<dbReference type="RefSeq" id="WP_133801070.1">
    <property type="nucleotide sequence ID" value="NZ_SNWQ01000007.1"/>
</dbReference>
<dbReference type="SMART" id="SM01043">
    <property type="entry name" value="BTAD"/>
    <property type="match status" value="1"/>
</dbReference>
<dbReference type="InterPro" id="IPR011990">
    <property type="entry name" value="TPR-like_helical_dom_sf"/>
</dbReference>
<dbReference type="InterPro" id="IPR051677">
    <property type="entry name" value="AfsR-DnrI-RedD_regulator"/>
</dbReference>
<reference evidence="2 3" key="1">
    <citation type="submission" date="2019-03" db="EMBL/GenBank/DDBJ databases">
        <title>Genomic Encyclopedia of Type Strains, Phase III (KMG-III): the genomes of soil and plant-associated and newly described type strains.</title>
        <authorList>
            <person name="Whitman W."/>
        </authorList>
    </citation>
    <scope>NUCLEOTIDE SEQUENCE [LARGE SCALE GENOMIC DNA]</scope>
    <source>
        <strain evidence="2 3">VKM Ac-2527</strain>
    </source>
</reference>
<organism evidence="2 3">
    <name type="scientific">Kribbella caucasensis</name>
    <dbReference type="NCBI Taxonomy" id="2512215"/>
    <lineage>
        <taxon>Bacteria</taxon>
        <taxon>Bacillati</taxon>
        <taxon>Actinomycetota</taxon>
        <taxon>Actinomycetes</taxon>
        <taxon>Propionibacteriales</taxon>
        <taxon>Kribbellaceae</taxon>
        <taxon>Kribbella</taxon>
    </lineage>
</organism>
<evidence type="ECO:0000313" key="3">
    <source>
        <dbReference type="Proteomes" id="UP000295388"/>
    </source>
</evidence>
<evidence type="ECO:0000259" key="1">
    <source>
        <dbReference type="SMART" id="SM01043"/>
    </source>
</evidence>
<dbReference type="Pfam" id="PF03704">
    <property type="entry name" value="BTAD"/>
    <property type="match status" value="1"/>
</dbReference>
<name>A0A4R6KFQ9_9ACTN</name>
<comment type="caution">
    <text evidence="2">The sequence shown here is derived from an EMBL/GenBank/DDBJ whole genome shotgun (WGS) entry which is preliminary data.</text>
</comment>
<dbReference type="GO" id="GO:0003677">
    <property type="term" value="F:DNA binding"/>
    <property type="evidence" value="ECO:0007669"/>
    <property type="project" value="UniProtKB-KW"/>
</dbReference>
<gene>
    <name evidence="2" type="ORF">EV643_107300</name>
</gene>
<feature type="domain" description="Bacterial transcriptional activator" evidence="1">
    <location>
        <begin position="94"/>
        <end position="225"/>
    </location>
</feature>
<accession>A0A4R6KFQ9</accession>
<evidence type="ECO:0000313" key="2">
    <source>
        <dbReference type="EMBL" id="TDO48670.1"/>
    </source>
</evidence>
<dbReference type="AlphaFoldDB" id="A0A4R6KFQ9"/>
<proteinExistence type="predicted"/>
<dbReference type="SUPFAM" id="SSF48452">
    <property type="entry name" value="TPR-like"/>
    <property type="match status" value="2"/>
</dbReference>
<keyword evidence="3" id="KW-1185">Reference proteome</keyword>
<dbReference type="PANTHER" id="PTHR35807">
    <property type="entry name" value="TRANSCRIPTIONAL REGULATOR REDD-RELATED"/>
    <property type="match status" value="1"/>
</dbReference>
<keyword evidence="2" id="KW-0238">DNA-binding</keyword>
<dbReference type="InterPro" id="IPR005158">
    <property type="entry name" value="BTAD"/>
</dbReference>
<dbReference type="Gene3D" id="1.25.40.10">
    <property type="entry name" value="Tetratricopeptide repeat domain"/>
    <property type="match status" value="2"/>
</dbReference>
<dbReference type="EMBL" id="SNWQ01000007">
    <property type="protein sequence ID" value="TDO48670.1"/>
    <property type="molecule type" value="Genomic_DNA"/>
</dbReference>
<protein>
    <submittedName>
        <fullName evidence="2">DNA-binding SARP family transcriptional activator</fullName>
    </submittedName>
</protein>